<organism evidence="2 3">
    <name type="scientific">Arthrobacter echini</name>
    <dbReference type="NCBI Taxonomy" id="1529066"/>
    <lineage>
        <taxon>Bacteria</taxon>
        <taxon>Bacillati</taxon>
        <taxon>Actinomycetota</taxon>
        <taxon>Actinomycetes</taxon>
        <taxon>Micrococcales</taxon>
        <taxon>Micrococcaceae</taxon>
        <taxon>Arthrobacter</taxon>
    </lineage>
</organism>
<evidence type="ECO:0000313" key="2">
    <source>
        <dbReference type="EMBL" id="THJ65166.1"/>
    </source>
</evidence>
<keyword evidence="1" id="KW-1133">Transmembrane helix</keyword>
<feature type="transmembrane region" description="Helical" evidence="1">
    <location>
        <begin position="39"/>
        <end position="58"/>
    </location>
</feature>
<accession>A0A4S5E1F3</accession>
<keyword evidence="1" id="KW-0472">Membrane</keyword>
<keyword evidence="1" id="KW-0812">Transmembrane</keyword>
<dbReference type="AlphaFoldDB" id="A0A4S5E1F3"/>
<name>A0A4S5E1F3_9MICC</name>
<reference evidence="2 3" key="1">
    <citation type="submission" date="2019-04" db="EMBL/GenBank/DDBJ databases">
        <authorList>
            <person name="Liu Q."/>
            <person name="Xin Y.-H."/>
        </authorList>
    </citation>
    <scope>NUCLEOTIDE SEQUENCE [LARGE SCALE GENOMIC DNA]</scope>
    <source>
        <strain evidence="2 3">AM23</strain>
    </source>
</reference>
<comment type="caution">
    <text evidence="2">The sequence shown here is derived from an EMBL/GenBank/DDBJ whole genome shotgun (WGS) entry which is preliminary data.</text>
</comment>
<dbReference type="RefSeq" id="WP_136455394.1">
    <property type="nucleotide sequence ID" value="NZ_SSWH01000012.1"/>
</dbReference>
<keyword evidence="3" id="KW-1185">Reference proteome</keyword>
<gene>
    <name evidence="2" type="ORF">E8P82_12700</name>
</gene>
<evidence type="ECO:0000313" key="3">
    <source>
        <dbReference type="Proteomes" id="UP000305233"/>
    </source>
</evidence>
<evidence type="ECO:0000256" key="1">
    <source>
        <dbReference type="SAM" id="Phobius"/>
    </source>
</evidence>
<feature type="transmembrane region" description="Helical" evidence="1">
    <location>
        <begin position="6"/>
        <end position="27"/>
    </location>
</feature>
<protein>
    <submittedName>
        <fullName evidence="2">Uncharacterized protein</fullName>
    </submittedName>
</protein>
<dbReference type="OrthoDB" id="4948621at2"/>
<feature type="transmembrane region" description="Helical" evidence="1">
    <location>
        <begin position="64"/>
        <end position="83"/>
    </location>
</feature>
<dbReference type="Proteomes" id="UP000305233">
    <property type="component" value="Unassembled WGS sequence"/>
</dbReference>
<proteinExistence type="predicted"/>
<sequence>MDVIGLLGILSSCLVIAAGAAVTGWRLDVVSQRGGETDDYFWVAFGGVVVVAGAGVVAVALGGLWPAALTAAVSIPAVSAWLWRRVRTRRAENEIAARSAVWSELLRRHDAVARRWADYDLDPAKAIDHPEMHDPSHPAARRVVHALRAADTERDAAGRSTPGGSGDVRAYADAVRGVEHAFDLAEQEVGVPRTGLPGQRRELPG</sequence>
<dbReference type="EMBL" id="SSWH01000012">
    <property type="protein sequence ID" value="THJ65166.1"/>
    <property type="molecule type" value="Genomic_DNA"/>
</dbReference>